<evidence type="ECO:0000313" key="3">
    <source>
        <dbReference type="Proteomes" id="UP000077755"/>
    </source>
</evidence>
<keyword evidence="3" id="KW-1185">Reference proteome</keyword>
<protein>
    <submittedName>
        <fullName evidence="1">Uncharacterized protein</fullName>
    </submittedName>
</protein>
<dbReference type="EMBL" id="LNRQ01000002">
    <property type="protein sequence ID" value="KZN04818.1"/>
    <property type="molecule type" value="Genomic_DNA"/>
</dbReference>
<dbReference type="Proteomes" id="UP000077755">
    <property type="component" value="Chromosome 2"/>
</dbReference>
<sequence>MRSVRKNSKKIGGNIYEILKNRAFRILRNLEILAGKRRIKLQDGSSFVDEDSKVTVYQNVQWSSRYQVVVRPNGTDVNFFRD</sequence>
<organism evidence="1">
    <name type="scientific">Daucus carota subsp. sativus</name>
    <name type="common">Carrot</name>
    <dbReference type="NCBI Taxonomy" id="79200"/>
    <lineage>
        <taxon>Eukaryota</taxon>
        <taxon>Viridiplantae</taxon>
        <taxon>Streptophyta</taxon>
        <taxon>Embryophyta</taxon>
        <taxon>Tracheophyta</taxon>
        <taxon>Spermatophyta</taxon>
        <taxon>Magnoliopsida</taxon>
        <taxon>eudicotyledons</taxon>
        <taxon>Gunneridae</taxon>
        <taxon>Pentapetalae</taxon>
        <taxon>asterids</taxon>
        <taxon>campanulids</taxon>
        <taxon>Apiales</taxon>
        <taxon>Apiaceae</taxon>
        <taxon>Apioideae</taxon>
        <taxon>Scandiceae</taxon>
        <taxon>Daucinae</taxon>
        <taxon>Daucus</taxon>
        <taxon>Daucus sect. Daucus</taxon>
    </lineage>
</organism>
<reference evidence="2" key="2">
    <citation type="submission" date="2022-03" db="EMBL/GenBank/DDBJ databases">
        <title>Draft title - Genomic analysis of global carrot germplasm unveils the trajectory of domestication and the origin of high carotenoid orange carrot.</title>
        <authorList>
            <person name="Iorizzo M."/>
            <person name="Ellison S."/>
            <person name="Senalik D."/>
            <person name="Macko-Podgorni A."/>
            <person name="Grzebelus D."/>
            <person name="Bostan H."/>
            <person name="Rolling W."/>
            <person name="Curaba J."/>
            <person name="Simon P."/>
        </authorList>
    </citation>
    <scope>NUCLEOTIDE SEQUENCE</scope>
    <source>
        <tissue evidence="2">Leaf</tissue>
    </source>
</reference>
<reference evidence="1" key="1">
    <citation type="journal article" date="2016" name="Nat. Genet.">
        <title>A high-quality carrot genome assembly provides new insights into carotenoid accumulation and asterid genome evolution.</title>
        <authorList>
            <person name="Iorizzo M."/>
            <person name="Ellison S."/>
            <person name="Senalik D."/>
            <person name="Zeng P."/>
            <person name="Satapoomin P."/>
            <person name="Huang J."/>
            <person name="Bowman M."/>
            <person name="Iovene M."/>
            <person name="Sanseverino W."/>
            <person name="Cavagnaro P."/>
            <person name="Yildiz M."/>
            <person name="Macko-Podgorni A."/>
            <person name="Moranska E."/>
            <person name="Grzebelus E."/>
            <person name="Grzebelus D."/>
            <person name="Ashrafi H."/>
            <person name="Zheng Z."/>
            <person name="Cheng S."/>
            <person name="Spooner D."/>
            <person name="Van Deynze A."/>
            <person name="Simon P."/>
        </authorList>
    </citation>
    <scope>NUCLEOTIDE SEQUENCE [LARGE SCALE GENOMIC DNA]</scope>
    <source>
        <tissue evidence="1">Leaf</tissue>
    </source>
</reference>
<evidence type="ECO:0000313" key="2">
    <source>
        <dbReference type="EMBL" id="WOG87136.1"/>
    </source>
</evidence>
<gene>
    <name evidence="1" type="ORF">DCAR_005655</name>
    <name evidence="2" type="ORF">DCAR_0206359</name>
</gene>
<name>A0A169WKY7_DAUCS</name>
<evidence type="ECO:0000313" key="1">
    <source>
        <dbReference type="EMBL" id="KZN04818.1"/>
    </source>
</evidence>
<dbReference type="Gramene" id="KZN04818">
    <property type="protein sequence ID" value="KZN04818"/>
    <property type="gene ID" value="DCAR_005655"/>
</dbReference>
<proteinExistence type="predicted"/>
<dbReference type="AlphaFoldDB" id="A0A169WKY7"/>
<dbReference type="EMBL" id="CP093344">
    <property type="protein sequence ID" value="WOG87136.1"/>
    <property type="molecule type" value="Genomic_DNA"/>
</dbReference>
<accession>A0A169WKY7</accession>